<evidence type="ECO:0000313" key="13">
    <source>
        <dbReference type="Proteomes" id="UP000286931"/>
    </source>
</evidence>
<comment type="similarity">
    <text evidence="1 9">Belongs to the peptidase S11 family.</text>
</comment>
<dbReference type="InterPro" id="IPR012338">
    <property type="entry name" value="Beta-lactam/transpept-like"/>
</dbReference>
<evidence type="ECO:0000256" key="8">
    <source>
        <dbReference type="PIRSR" id="PIRSR618044-2"/>
    </source>
</evidence>
<organism evidence="12 13">
    <name type="scientific">Embleya hyalina</name>
    <dbReference type="NCBI Taxonomy" id="516124"/>
    <lineage>
        <taxon>Bacteria</taxon>
        <taxon>Bacillati</taxon>
        <taxon>Actinomycetota</taxon>
        <taxon>Actinomycetes</taxon>
        <taxon>Kitasatosporales</taxon>
        <taxon>Streptomycetaceae</taxon>
        <taxon>Embleya</taxon>
    </lineage>
</organism>
<evidence type="ECO:0000256" key="4">
    <source>
        <dbReference type="ARBA" id="ARBA00022960"/>
    </source>
</evidence>
<keyword evidence="2" id="KW-0732">Signal</keyword>
<evidence type="ECO:0000256" key="5">
    <source>
        <dbReference type="ARBA" id="ARBA00022984"/>
    </source>
</evidence>
<evidence type="ECO:0000256" key="7">
    <source>
        <dbReference type="PIRSR" id="PIRSR618044-1"/>
    </source>
</evidence>
<feature type="region of interest" description="Disordered" evidence="10">
    <location>
        <begin position="62"/>
        <end position="95"/>
    </location>
</feature>
<accession>A0A401YK73</accession>
<evidence type="ECO:0000256" key="3">
    <source>
        <dbReference type="ARBA" id="ARBA00022801"/>
    </source>
</evidence>
<sequence>MVVPMKPHDVATTRATTPKATEAGADAPHGGTAHHAGSSRPTPVAATADPVAARVAGPALAPAPGASAPASAVDPAAAPITETAPGPVAGPAPGPGAGSATIVLAPTAADAGARVRRRAALAGRRRSLRGPVALVVGALLALTAGCADDVGPATRAVPVTATVSASGGDLTLQPSWPKDGQAALSVDGVRTPLTSGTAKPTPTASVAKVMTAYVFLKAKPLATGASGPSFTISAEEAARSADRMRRSESLTPVTAGESFTQRRALEALMVVSANNIAHEIARWVDGGDAAFVARMNRTARELGMTNTTYTDPSGFDPATVSTAADQVKLFGAAMRDPGFASIAGVPSYTDSARATKSNGNSLLGHDGVVAGKTGFTTPAGANLVFAAERQINGRKHLIIGAVMSQHRGKTAAAAISESEKLLTSLGKP</sequence>
<keyword evidence="13" id="KW-1185">Reference proteome</keyword>
<feature type="compositionally biased region" description="Basic and acidic residues" evidence="10">
    <location>
        <begin position="1"/>
        <end position="11"/>
    </location>
</feature>
<feature type="region of interest" description="Disordered" evidence="10">
    <location>
        <begin position="1"/>
        <end position="48"/>
    </location>
</feature>
<dbReference type="Pfam" id="PF00768">
    <property type="entry name" value="Peptidase_S11"/>
    <property type="match status" value="1"/>
</dbReference>
<keyword evidence="12" id="KW-0121">Carboxypeptidase</keyword>
<dbReference type="PRINTS" id="PR00725">
    <property type="entry name" value="DADACBPTASE1"/>
</dbReference>
<keyword evidence="5" id="KW-0573">Peptidoglycan synthesis</keyword>
<proteinExistence type="inferred from homology"/>
<comment type="caution">
    <text evidence="12">The sequence shown here is derived from an EMBL/GenBank/DDBJ whole genome shotgun (WGS) entry which is preliminary data.</text>
</comment>
<dbReference type="InterPro" id="IPR018044">
    <property type="entry name" value="Peptidase_S11"/>
</dbReference>
<dbReference type="SUPFAM" id="SSF56601">
    <property type="entry name" value="beta-lactamase/transpeptidase-like"/>
    <property type="match status" value="1"/>
</dbReference>
<feature type="active site" description="Acyl-ester intermediate" evidence="7">
    <location>
        <position position="205"/>
    </location>
</feature>
<dbReference type="Proteomes" id="UP000286931">
    <property type="component" value="Unassembled WGS sequence"/>
</dbReference>
<feature type="compositionally biased region" description="Low complexity" evidence="10">
    <location>
        <begin position="62"/>
        <end position="87"/>
    </location>
</feature>
<reference evidence="12 13" key="1">
    <citation type="submission" date="2018-12" db="EMBL/GenBank/DDBJ databases">
        <title>Draft genome sequence of Embleya hyalina NBRC 13850T.</title>
        <authorList>
            <person name="Komaki H."/>
            <person name="Hosoyama A."/>
            <person name="Kimura A."/>
            <person name="Ichikawa N."/>
            <person name="Tamura T."/>
        </authorList>
    </citation>
    <scope>NUCLEOTIDE SEQUENCE [LARGE SCALE GENOMIC DNA]</scope>
    <source>
        <strain evidence="12 13">NBRC 13850</strain>
    </source>
</reference>
<keyword evidence="12" id="KW-0645">Protease</keyword>
<evidence type="ECO:0000256" key="6">
    <source>
        <dbReference type="ARBA" id="ARBA00023316"/>
    </source>
</evidence>
<evidence type="ECO:0000256" key="9">
    <source>
        <dbReference type="RuleBase" id="RU004016"/>
    </source>
</evidence>
<keyword evidence="4" id="KW-0133">Cell shape</keyword>
<dbReference type="PANTHER" id="PTHR21581">
    <property type="entry name" value="D-ALANYL-D-ALANINE CARBOXYPEPTIDASE"/>
    <property type="match status" value="1"/>
</dbReference>
<dbReference type="GO" id="GO:0071555">
    <property type="term" value="P:cell wall organization"/>
    <property type="evidence" value="ECO:0007669"/>
    <property type="project" value="UniProtKB-KW"/>
</dbReference>
<keyword evidence="3" id="KW-0378">Hydrolase</keyword>
<dbReference type="PANTHER" id="PTHR21581:SF33">
    <property type="entry name" value="D-ALANYL-D-ALANINE CARBOXYPEPTIDASE DACB"/>
    <property type="match status" value="1"/>
</dbReference>
<evidence type="ECO:0000259" key="11">
    <source>
        <dbReference type="Pfam" id="PF00768"/>
    </source>
</evidence>
<feature type="binding site" evidence="8">
    <location>
        <position position="372"/>
    </location>
    <ligand>
        <name>substrate</name>
    </ligand>
</feature>
<feature type="active site" description="Proton acceptor" evidence="7">
    <location>
        <position position="208"/>
    </location>
</feature>
<dbReference type="AlphaFoldDB" id="A0A401YK73"/>
<keyword evidence="6" id="KW-0961">Cell wall biogenesis/degradation</keyword>
<evidence type="ECO:0000256" key="1">
    <source>
        <dbReference type="ARBA" id="ARBA00007164"/>
    </source>
</evidence>
<feature type="active site" evidence="7">
    <location>
        <position position="272"/>
    </location>
</feature>
<evidence type="ECO:0000256" key="10">
    <source>
        <dbReference type="SAM" id="MobiDB-lite"/>
    </source>
</evidence>
<dbReference type="Gene3D" id="3.40.710.10">
    <property type="entry name" value="DD-peptidase/beta-lactamase superfamily"/>
    <property type="match status" value="1"/>
</dbReference>
<evidence type="ECO:0000256" key="2">
    <source>
        <dbReference type="ARBA" id="ARBA00022729"/>
    </source>
</evidence>
<dbReference type="GO" id="GO:0009252">
    <property type="term" value="P:peptidoglycan biosynthetic process"/>
    <property type="evidence" value="ECO:0007669"/>
    <property type="project" value="UniProtKB-KW"/>
</dbReference>
<feature type="domain" description="Peptidase S11 D-alanyl-D-alanine carboxypeptidase A N-terminal" evidence="11">
    <location>
        <begin position="200"/>
        <end position="390"/>
    </location>
</feature>
<dbReference type="GO" id="GO:0009002">
    <property type="term" value="F:serine-type D-Ala-D-Ala carboxypeptidase activity"/>
    <property type="evidence" value="ECO:0007669"/>
    <property type="project" value="InterPro"/>
</dbReference>
<dbReference type="GO" id="GO:0006508">
    <property type="term" value="P:proteolysis"/>
    <property type="evidence" value="ECO:0007669"/>
    <property type="project" value="InterPro"/>
</dbReference>
<dbReference type="EMBL" id="BIFH01000016">
    <property type="protein sequence ID" value="GCD95014.1"/>
    <property type="molecule type" value="Genomic_DNA"/>
</dbReference>
<evidence type="ECO:0000313" key="12">
    <source>
        <dbReference type="EMBL" id="GCD95014.1"/>
    </source>
</evidence>
<dbReference type="InterPro" id="IPR001967">
    <property type="entry name" value="Peptidase_S11_N"/>
</dbReference>
<dbReference type="GO" id="GO:0008360">
    <property type="term" value="P:regulation of cell shape"/>
    <property type="evidence" value="ECO:0007669"/>
    <property type="project" value="UniProtKB-KW"/>
</dbReference>
<name>A0A401YK73_9ACTN</name>
<gene>
    <name evidence="12" type="ORF">EHYA_02683</name>
</gene>
<protein>
    <submittedName>
        <fullName evidence="12">D-alanyl-D-alanine carboxypeptidase</fullName>
    </submittedName>
</protein>